<keyword evidence="3" id="KW-1185">Reference proteome</keyword>
<gene>
    <name evidence="2" type="ORF">R7226_27080</name>
</gene>
<organism evidence="2 3">
    <name type="scientific">Conexibacter stalactiti</name>
    <dbReference type="NCBI Taxonomy" id="1940611"/>
    <lineage>
        <taxon>Bacteria</taxon>
        <taxon>Bacillati</taxon>
        <taxon>Actinomycetota</taxon>
        <taxon>Thermoleophilia</taxon>
        <taxon>Solirubrobacterales</taxon>
        <taxon>Conexibacteraceae</taxon>
        <taxon>Conexibacter</taxon>
    </lineage>
</organism>
<protein>
    <submittedName>
        <fullName evidence="2">Ribbon-helix-helix domain-containing protein</fullName>
    </submittedName>
</protein>
<evidence type="ECO:0000313" key="2">
    <source>
        <dbReference type="EMBL" id="MDW5598049.1"/>
    </source>
</evidence>
<comment type="caution">
    <text evidence="2">The sequence shown here is derived from an EMBL/GenBank/DDBJ whole genome shotgun (WGS) entry which is preliminary data.</text>
</comment>
<accession>A0ABU4HYT6</accession>
<feature type="domain" description="Ribbon-helix-helix protein CopG" evidence="1">
    <location>
        <begin position="4"/>
        <end position="42"/>
    </location>
</feature>
<sequence length="73" mass="8064">MAAVRTQIYLTTEQRERLDEVGRREGKPLAELVRAAVDDYLAHAAPDAQSALDATFGAVPDLVVPSRDEWNRA</sequence>
<dbReference type="EMBL" id="JAWSTH010000116">
    <property type="protein sequence ID" value="MDW5598049.1"/>
    <property type="molecule type" value="Genomic_DNA"/>
</dbReference>
<reference evidence="2 3" key="2">
    <citation type="submission" date="2023-10" db="EMBL/GenBank/DDBJ databases">
        <authorList>
            <person name="Han X.F."/>
        </authorList>
    </citation>
    <scope>NUCLEOTIDE SEQUENCE [LARGE SCALE GENOMIC DNA]</scope>
    <source>
        <strain evidence="2 3">KCTC 39840</strain>
    </source>
</reference>
<evidence type="ECO:0000259" key="1">
    <source>
        <dbReference type="Pfam" id="PF01402"/>
    </source>
</evidence>
<evidence type="ECO:0000313" key="3">
    <source>
        <dbReference type="Proteomes" id="UP001284601"/>
    </source>
</evidence>
<dbReference type="RefSeq" id="WP_318600518.1">
    <property type="nucleotide sequence ID" value="NZ_JAWSTH010000116.1"/>
</dbReference>
<proteinExistence type="predicted"/>
<dbReference type="CDD" id="cd21631">
    <property type="entry name" value="RHH_CopG_NikR-like"/>
    <property type="match status" value="1"/>
</dbReference>
<dbReference type="Pfam" id="PF01402">
    <property type="entry name" value="RHH_1"/>
    <property type="match status" value="1"/>
</dbReference>
<name>A0ABU4HYT6_9ACTN</name>
<dbReference type="Gene3D" id="1.10.1220.10">
    <property type="entry name" value="Met repressor-like"/>
    <property type="match status" value="1"/>
</dbReference>
<dbReference type="InterPro" id="IPR013321">
    <property type="entry name" value="Arc_rbn_hlx_hlx"/>
</dbReference>
<reference evidence="3" key="1">
    <citation type="submission" date="2023-07" db="EMBL/GenBank/DDBJ databases">
        <title>Conexibacter stalactiti sp. nov., isolated from stalactites in a lava cave and emended description of the genus Conexibacter.</title>
        <authorList>
            <person name="Lee S.D."/>
        </authorList>
    </citation>
    <scope>NUCLEOTIDE SEQUENCE [LARGE SCALE GENOMIC DNA]</scope>
    <source>
        <strain evidence="3">KCTC 39840</strain>
    </source>
</reference>
<dbReference type="Proteomes" id="UP001284601">
    <property type="component" value="Unassembled WGS sequence"/>
</dbReference>
<dbReference type="InterPro" id="IPR002145">
    <property type="entry name" value="CopG"/>
</dbReference>